<dbReference type="Pfam" id="PF00928">
    <property type="entry name" value="Adap_comp_sub"/>
    <property type="match status" value="1"/>
</dbReference>
<evidence type="ECO:0000313" key="3">
    <source>
        <dbReference type="Proteomes" id="UP001266305"/>
    </source>
</evidence>
<accession>A0ABQ9TFA4</accession>
<organism evidence="2 3">
    <name type="scientific">Saguinus oedipus</name>
    <name type="common">Cotton-top tamarin</name>
    <name type="synonym">Oedipomidas oedipus</name>
    <dbReference type="NCBI Taxonomy" id="9490"/>
    <lineage>
        <taxon>Eukaryota</taxon>
        <taxon>Metazoa</taxon>
        <taxon>Chordata</taxon>
        <taxon>Craniata</taxon>
        <taxon>Vertebrata</taxon>
        <taxon>Euteleostomi</taxon>
        <taxon>Mammalia</taxon>
        <taxon>Eutheria</taxon>
        <taxon>Euarchontoglires</taxon>
        <taxon>Primates</taxon>
        <taxon>Haplorrhini</taxon>
        <taxon>Platyrrhini</taxon>
        <taxon>Cebidae</taxon>
        <taxon>Callitrichinae</taxon>
        <taxon>Saguinus</taxon>
    </lineage>
</organism>
<feature type="domain" description="MHD" evidence="1">
    <location>
        <begin position="16"/>
        <end position="98"/>
    </location>
</feature>
<dbReference type="Proteomes" id="UP001266305">
    <property type="component" value="Unassembled WGS sequence"/>
</dbReference>
<name>A0ABQ9TFA4_SAGOE</name>
<evidence type="ECO:0000313" key="2">
    <source>
        <dbReference type="EMBL" id="KAK2083310.1"/>
    </source>
</evidence>
<dbReference type="InterPro" id="IPR036168">
    <property type="entry name" value="AP2_Mu_C_sf"/>
</dbReference>
<keyword evidence="3" id="KW-1185">Reference proteome</keyword>
<dbReference type="PANTHER" id="PTHR10529">
    <property type="entry name" value="AP COMPLEX SUBUNIT MU"/>
    <property type="match status" value="1"/>
</dbReference>
<proteinExistence type="predicted"/>
<dbReference type="EMBL" id="JASSZA010000023">
    <property type="protein sequence ID" value="KAK2083310.1"/>
    <property type="molecule type" value="Genomic_DNA"/>
</dbReference>
<dbReference type="InterPro" id="IPR028565">
    <property type="entry name" value="MHD"/>
</dbReference>
<sequence length="98" mass="11086">MNNAVSWCSKSITYKKHEVFSNVIESANLLVNTNGSILLSEIFSTIKLKLTDCHKNKSVGLEDLKFCQCVLLSCFDNDHTILPSDDFELMYYSLSTQV</sequence>
<reference evidence="2 3" key="1">
    <citation type="submission" date="2023-05" db="EMBL/GenBank/DDBJ databases">
        <title>B98-5 Cell Line De Novo Hybrid Assembly: An Optical Mapping Approach.</title>
        <authorList>
            <person name="Kananen K."/>
            <person name="Auerbach J.A."/>
            <person name="Kautto E."/>
            <person name="Blachly J.S."/>
        </authorList>
    </citation>
    <scope>NUCLEOTIDE SEQUENCE [LARGE SCALE GENOMIC DNA]</scope>
    <source>
        <strain evidence="2">B95-8</strain>
        <tissue evidence="2">Cell line</tissue>
    </source>
</reference>
<evidence type="ECO:0000259" key="1">
    <source>
        <dbReference type="PROSITE" id="PS51072"/>
    </source>
</evidence>
<dbReference type="InterPro" id="IPR050431">
    <property type="entry name" value="Adaptor_comp_med_subunit"/>
</dbReference>
<comment type="caution">
    <text evidence="2">The sequence shown here is derived from an EMBL/GenBank/DDBJ whole genome shotgun (WGS) entry which is preliminary data.</text>
</comment>
<dbReference type="SUPFAM" id="SSF49447">
    <property type="entry name" value="Second domain of Mu2 adaptin subunit (ap50) of ap2 adaptor"/>
    <property type="match status" value="1"/>
</dbReference>
<dbReference type="PROSITE" id="PS51072">
    <property type="entry name" value="MHD"/>
    <property type="match status" value="1"/>
</dbReference>
<gene>
    <name evidence="2" type="ORF">P7K49_038546</name>
</gene>
<protein>
    <recommendedName>
        <fullName evidence="1">MHD domain-containing protein</fullName>
    </recommendedName>
</protein>
<dbReference type="Gene3D" id="2.60.40.1170">
    <property type="entry name" value="Mu homology domain, subdomain B"/>
    <property type="match status" value="2"/>
</dbReference>